<dbReference type="RefSeq" id="WP_010358114.1">
    <property type="nucleotide sequence ID" value="NZ_CP122369.1"/>
</dbReference>
<evidence type="ECO:0000313" key="4">
    <source>
        <dbReference type="EMBL" id="MDX3017980.1"/>
    </source>
</evidence>
<dbReference type="Pfam" id="PF07143">
    <property type="entry name" value="CrtC"/>
    <property type="match status" value="1"/>
</dbReference>
<protein>
    <submittedName>
        <fullName evidence="3">Lipocalin family protein</fullName>
    </submittedName>
</protein>
<feature type="domain" description="AttH" evidence="2">
    <location>
        <begin position="70"/>
        <end position="225"/>
    </location>
</feature>
<evidence type="ECO:0000313" key="6">
    <source>
        <dbReference type="Proteomes" id="UP001282288"/>
    </source>
</evidence>
<organism evidence="3 6">
    <name type="scientific">Streptomyces acidiscabies</name>
    <dbReference type="NCBI Taxonomy" id="42234"/>
    <lineage>
        <taxon>Bacteria</taxon>
        <taxon>Bacillati</taxon>
        <taxon>Actinomycetota</taxon>
        <taxon>Actinomycetes</taxon>
        <taxon>Kitasatosporales</taxon>
        <taxon>Streptomycetaceae</taxon>
        <taxon>Streptomyces</taxon>
    </lineage>
</organism>
<dbReference type="EMBL" id="JARAWP010000004">
    <property type="protein sequence ID" value="MDX3017980.1"/>
    <property type="molecule type" value="Genomic_DNA"/>
</dbReference>
<feature type="chain" id="PRO_5042858791" evidence="1">
    <location>
        <begin position="23"/>
        <end position="358"/>
    </location>
</feature>
<keyword evidence="1" id="KW-0732">Signal</keyword>
<dbReference type="Proteomes" id="UP001282288">
    <property type="component" value="Unassembled WGS sequence"/>
</dbReference>
<sequence length="358" mass="38494">MRKTTVGAAAVASALIASITLAAGGTATATTADSTAAHPIAAQKGLSQTSIPTLVDPAAGLTYDPDQPNQSWYLTAHVTAGGHRYGFLVHYLNANFGTQGSAISKVSVINEETGWYTKSETPLPLGTGLSDKQGVDIHTDNVTWTGDAKEMKLRAKVPEGTIDVTLRPRGNVLYNLGTGYFPMFGDAKYSNYEYALPTVDTSGTLTLNGRAEKVRGQSWLDRQWGPLPDLTTGRASWSWMNLNLSNGDKVSVWNQQYDGKKNNFATILKPDGTQTLTEATLTPDESTRWTSPASGKSYPTRWKVTIPGEHAKLNVEVYAEDQELLVPGPGYEGSAKVTGTYDHRPVTGTTYVEITSGK</sequence>
<comment type="caution">
    <text evidence="3">The sequence shown here is derived from an EMBL/GenBank/DDBJ whole genome shotgun (WGS) entry which is preliminary data.</text>
</comment>
<dbReference type="AlphaFoldDB" id="A0AAP6BC43"/>
<dbReference type="Gene3D" id="2.40.370.10">
    <property type="entry name" value="AttH-like domain"/>
    <property type="match status" value="2"/>
</dbReference>
<dbReference type="EMBL" id="JARAWC010000014">
    <property type="protein sequence ID" value="MDX2962023.1"/>
    <property type="molecule type" value="Genomic_DNA"/>
</dbReference>
<evidence type="ECO:0000256" key="1">
    <source>
        <dbReference type="SAM" id="SignalP"/>
    </source>
</evidence>
<dbReference type="Proteomes" id="UP001272987">
    <property type="component" value="Unassembled WGS sequence"/>
</dbReference>
<dbReference type="PANTHER" id="PTHR38591:SF1">
    <property type="entry name" value="BLL1000 PROTEIN"/>
    <property type="match status" value="1"/>
</dbReference>
<evidence type="ECO:0000259" key="2">
    <source>
        <dbReference type="Pfam" id="PF07143"/>
    </source>
</evidence>
<dbReference type="Pfam" id="PF17186">
    <property type="entry name" value="Lipocalin_9"/>
    <property type="match status" value="1"/>
</dbReference>
<gene>
    <name evidence="3" type="ORF">PV399_20250</name>
    <name evidence="4" type="ORF">PV666_08805</name>
</gene>
<reference evidence="3 5" key="1">
    <citation type="journal article" date="2023" name="Microb. Genom.">
        <title>Mesoterricola silvestris gen. nov., sp. nov., Mesoterricola sediminis sp. nov., Geothrix oryzae sp. nov., Geothrix edaphica sp. nov., Geothrix rubra sp. nov., and Geothrix limicola sp. nov., six novel members of Acidobacteriota isolated from soils.</title>
        <authorList>
            <person name="Weisberg A.J."/>
            <person name="Pearce E."/>
            <person name="Kramer C.G."/>
            <person name="Chang J.H."/>
            <person name="Clarke C.R."/>
        </authorList>
    </citation>
    <scope>NUCLEOTIDE SEQUENCE</scope>
    <source>
        <strain evidence="4 5">NB05-1H</strain>
        <strain evidence="3">NRRL_B-16521</strain>
    </source>
</reference>
<feature type="signal peptide" evidence="1">
    <location>
        <begin position="1"/>
        <end position="22"/>
    </location>
</feature>
<accession>A0AAP6BC43</accession>
<evidence type="ECO:0000313" key="5">
    <source>
        <dbReference type="Proteomes" id="UP001272987"/>
    </source>
</evidence>
<dbReference type="InterPro" id="IPR023374">
    <property type="entry name" value="AttH-like_dom_sf"/>
</dbReference>
<keyword evidence="5" id="KW-1185">Reference proteome</keyword>
<dbReference type="GeneID" id="69812000"/>
<dbReference type="InterPro" id="IPR010791">
    <property type="entry name" value="AttH_dom"/>
</dbReference>
<dbReference type="SUPFAM" id="SSF159245">
    <property type="entry name" value="AttH-like"/>
    <property type="match status" value="1"/>
</dbReference>
<name>A0AAP6BC43_9ACTN</name>
<evidence type="ECO:0000313" key="3">
    <source>
        <dbReference type="EMBL" id="MDX2962023.1"/>
    </source>
</evidence>
<dbReference type="PANTHER" id="PTHR38591">
    <property type="entry name" value="HYDROLASE"/>
    <property type="match status" value="1"/>
</dbReference>
<proteinExistence type="predicted"/>